<keyword evidence="2" id="KW-1185">Reference proteome</keyword>
<dbReference type="Gene3D" id="3.40.50.2000">
    <property type="entry name" value="Glycogen Phosphorylase B"/>
    <property type="match status" value="2"/>
</dbReference>
<dbReference type="Gramene" id="ERN14366">
    <property type="protein sequence ID" value="ERN14366"/>
    <property type="gene ID" value="AMTR_s00033p00222670"/>
</dbReference>
<dbReference type="Proteomes" id="UP000017836">
    <property type="component" value="Unassembled WGS sequence"/>
</dbReference>
<dbReference type="SUPFAM" id="SSF53756">
    <property type="entry name" value="UDP-Glycosyltransferase/glycogen phosphorylase"/>
    <property type="match status" value="1"/>
</dbReference>
<dbReference type="OMA" id="RWANDAY"/>
<gene>
    <name evidence="1" type="ORF">AMTR_s00033p00222670</name>
</gene>
<sequence>MVPWLAFGHTMPFFELSKALAQKGITATIDIPLEKVHYLKKAYDGLRAPFEDLVAKVPPVVDFATYWATSIASKYGFSIIGRLRRTELLYPKGVAFPSTVAFRRHEAQAYIQHALTNLHNESGISDMCRIQSVLEGCRAVALRTCKEFNGDYIDLLEKLYGKSIFHLGFLPPSQTEREGNGNNWIDENKWSTTFEWLDAQPLRSVVFVGFGRSKG</sequence>
<evidence type="ECO:0000313" key="1">
    <source>
        <dbReference type="EMBL" id="ERN14366.1"/>
    </source>
</evidence>
<organism evidence="1 2">
    <name type="scientific">Amborella trichopoda</name>
    <dbReference type="NCBI Taxonomy" id="13333"/>
    <lineage>
        <taxon>Eukaryota</taxon>
        <taxon>Viridiplantae</taxon>
        <taxon>Streptophyta</taxon>
        <taxon>Embryophyta</taxon>
        <taxon>Tracheophyta</taxon>
        <taxon>Spermatophyta</taxon>
        <taxon>Magnoliopsida</taxon>
        <taxon>Amborellales</taxon>
        <taxon>Amborellaceae</taxon>
        <taxon>Amborella</taxon>
    </lineage>
</organism>
<dbReference type="InterPro" id="IPR050481">
    <property type="entry name" value="UDP-glycosyltransf_plant"/>
</dbReference>
<accession>U5CMJ8</accession>
<name>U5CMJ8_AMBTC</name>
<dbReference type="EMBL" id="KI392557">
    <property type="protein sequence ID" value="ERN14366.1"/>
    <property type="molecule type" value="Genomic_DNA"/>
</dbReference>
<dbReference type="PANTHER" id="PTHR48049">
    <property type="entry name" value="GLYCOSYLTRANSFERASE"/>
    <property type="match status" value="1"/>
</dbReference>
<dbReference type="eggNOG" id="KOG1192">
    <property type="taxonomic scope" value="Eukaryota"/>
</dbReference>
<dbReference type="HOGENOM" id="CLU_001724_2_3_1"/>
<evidence type="ECO:0000313" key="2">
    <source>
        <dbReference type="Proteomes" id="UP000017836"/>
    </source>
</evidence>
<proteinExistence type="predicted"/>
<dbReference type="GO" id="GO:0035251">
    <property type="term" value="F:UDP-glucosyltransferase activity"/>
    <property type="evidence" value="ECO:0007669"/>
    <property type="project" value="InterPro"/>
</dbReference>
<protein>
    <submittedName>
        <fullName evidence="1">Uncharacterized protein</fullName>
    </submittedName>
</protein>
<dbReference type="PANTHER" id="PTHR48049:SF60">
    <property type="entry name" value="UDP-GLYCOSYLTRANSFERASE 91B1"/>
    <property type="match status" value="1"/>
</dbReference>
<reference evidence="2" key="1">
    <citation type="journal article" date="2013" name="Science">
        <title>The Amborella genome and the evolution of flowering plants.</title>
        <authorList>
            <consortium name="Amborella Genome Project"/>
        </authorList>
    </citation>
    <scope>NUCLEOTIDE SEQUENCE [LARGE SCALE GENOMIC DNA]</scope>
</reference>
<dbReference type="AlphaFoldDB" id="U5CMJ8"/>